<gene>
    <name evidence="1" type="ORF">QQF64_007630</name>
</gene>
<evidence type="ECO:0000313" key="1">
    <source>
        <dbReference type="EMBL" id="KAL1262365.1"/>
    </source>
</evidence>
<dbReference type="Proteomes" id="UP001558613">
    <property type="component" value="Unassembled WGS sequence"/>
</dbReference>
<sequence>MIGDAEHIFPAEDGLFEETFSTDNTYRVHGLNITIHQDYSANLGVAASVWDSGSYLLNSSVKNNVSAIVLELVSAQISCRGSHRQWKAAYASFHSCRWVRPSVLLGSLVLYLQSGTVLSHRCPSRPLTITSALDETKVDLSLWDKKSSGHRMDWIAVFCRLHVGSAFKIAVWTY</sequence>
<keyword evidence="2" id="KW-1185">Reference proteome</keyword>
<name>A0ABR3MBU6_9TELE</name>
<reference evidence="1 2" key="1">
    <citation type="submission" date="2023-09" db="EMBL/GenBank/DDBJ databases">
        <authorList>
            <person name="Wang M."/>
        </authorList>
    </citation>
    <scope>NUCLEOTIDE SEQUENCE [LARGE SCALE GENOMIC DNA]</scope>
    <source>
        <strain evidence="1">GT-2023</strain>
        <tissue evidence="1">Liver</tissue>
    </source>
</reference>
<comment type="caution">
    <text evidence="1">The sequence shown here is derived from an EMBL/GenBank/DDBJ whole genome shotgun (WGS) entry which is preliminary data.</text>
</comment>
<protein>
    <submittedName>
        <fullName evidence="1">Uncharacterized protein</fullName>
    </submittedName>
</protein>
<proteinExistence type="predicted"/>
<accession>A0ABR3MBU6</accession>
<dbReference type="EMBL" id="JAYMGO010000014">
    <property type="protein sequence ID" value="KAL1262365.1"/>
    <property type="molecule type" value="Genomic_DNA"/>
</dbReference>
<organism evidence="1 2">
    <name type="scientific">Cirrhinus molitorella</name>
    <name type="common">mud carp</name>
    <dbReference type="NCBI Taxonomy" id="172907"/>
    <lineage>
        <taxon>Eukaryota</taxon>
        <taxon>Metazoa</taxon>
        <taxon>Chordata</taxon>
        <taxon>Craniata</taxon>
        <taxon>Vertebrata</taxon>
        <taxon>Euteleostomi</taxon>
        <taxon>Actinopterygii</taxon>
        <taxon>Neopterygii</taxon>
        <taxon>Teleostei</taxon>
        <taxon>Ostariophysi</taxon>
        <taxon>Cypriniformes</taxon>
        <taxon>Cyprinidae</taxon>
        <taxon>Labeoninae</taxon>
        <taxon>Labeonini</taxon>
        <taxon>Cirrhinus</taxon>
    </lineage>
</organism>
<evidence type="ECO:0000313" key="2">
    <source>
        <dbReference type="Proteomes" id="UP001558613"/>
    </source>
</evidence>